<feature type="region of interest" description="Disordered" evidence="1">
    <location>
        <begin position="367"/>
        <end position="393"/>
    </location>
</feature>
<evidence type="ECO:0000313" key="3">
    <source>
        <dbReference type="Proteomes" id="UP000807306"/>
    </source>
</evidence>
<feature type="compositionally biased region" description="Low complexity" evidence="1">
    <location>
        <begin position="380"/>
        <end position="393"/>
    </location>
</feature>
<accession>A0A9P6EI97</accession>
<keyword evidence="3" id="KW-1185">Reference proteome</keyword>
<feature type="compositionally biased region" description="Low complexity" evidence="1">
    <location>
        <begin position="1"/>
        <end position="15"/>
    </location>
</feature>
<evidence type="ECO:0000313" key="2">
    <source>
        <dbReference type="EMBL" id="KAF9529567.1"/>
    </source>
</evidence>
<name>A0A9P6EI97_9AGAR</name>
<dbReference type="EMBL" id="MU157845">
    <property type="protein sequence ID" value="KAF9529567.1"/>
    <property type="molecule type" value="Genomic_DNA"/>
</dbReference>
<gene>
    <name evidence="2" type="ORF">CPB83DRAFT_893380</name>
</gene>
<feature type="region of interest" description="Disordered" evidence="1">
    <location>
        <begin position="1"/>
        <end position="21"/>
    </location>
</feature>
<proteinExistence type="predicted"/>
<dbReference type="Proteomes" id="UP000807306">
    <property type="component" value="Unassembled WGS sequence"/>
</dbReference>
<evidence type="ECO:0000256" key="1">
    <source>
        <dbReference type="SAM" id="MobiDB-lite"/>
    </source>
</evidence>
<protein>
    <submittedName>
        <fullName evidence="2">Uncharacterized protein</fullName>
    </submittedName>
</protein>
<organism evidence="2 3">
    <name type="scientific">Crepidotus variabilis</name>
    <dbReference type="NCBI Taxonomy" id="179855"/>
    <lineage>
        <taxon>Eukaryota</taxon>
        <taxon>Fungi</taxon>
        <taxon>Dikarya</taxon>
        <taxon>Basidiomycota</taxon>
        <taxon>Agaricomycotina</taxon>
        <taxon>Agaricomycetes</taxon>
        <taxon>Agaricomycetidae</taxon>
        <taxon>Agaricales</taxon>
        <taxon>Agaricineae</taxon>
        <taxon>Crepidotaceae</taxon>
        <taxon>Crepidotus</taxon>
    </lineage>
</organism>
<dbReference type="OrthoDB" id="3160134at2759"/>
<dbReference type="AlphaFoldDB" id="A0A9P6EI97"/>
<dbReference type="Pfam" id="PF20414">
    <property type="entry name" value="DUF6698"/>
    <property type="match status" value="1"/>
</dbReference>
<sequence length="393" mass="44466">MPSAPSSPIQPSSESAHAELARTKRKLASVEAKLAQATGKKRKHVSNINLGRGLSRLVSLFDSLSALVDEADRRFAVQRGDIEEEEEVDEIVSRERDRCFASYILLLRTVPRVKDLIEDSEQEDELTDLLDKLQHGANEARRDDLRRILGELPQWLNEDFTPERAFSLKNRRDRGLQNAVTGRLLCPISYNWDDTAVRTSIRNGTISIADDFYLACFYPRATGNVADVEARFLRSKLLVKAYCAIFTSPSSADAFEEESEEGPARKRRRVDAQKKITKSTVADLIGMEGKVTPRTIAHAAVMLAFNLTNCEHWRPSYNGFSYHSLYNFIIDFFEDVHDPITRRKVDQLLVWWNLQVFPDHVATVSDSQKSNDKLKRQRAQRAAASNVAANPSS</sequence>
<dbReference type="InterPro" id="IPR046521">
    <property type="entry name" value="DUF6698"/>
</dbReference>
<comment type="caution">
    <text evidence="2">The sequence shown here is derived from an EMBL/GenBank/DDBJ whole genome shotgun (WGS) entry which is preliminary data.</text>
</comment>
<reference evidence="2" key="1">
    <citation type="submission" date="2020-11" db="EMBL/GenBank/DDBJ databases">
        <authorList>
            <consortium name="DOE Joint Genome Institute"/>
            <person name="Ahrendt S."/>
            <person name="Riley R."/>
            <person name="Andreopoulos W."/>
            <person name="Labutti K."/>
            <person name="Pangilinan J."/>
            <person name="Ruiz-Duenas F.J."/>
            <person name="Barrasa J.M."/>
            <person name="Sanchez-Garcia M."/>
            <person name="Camarero S."/>
            <person name="Miyauchi S."/>
            <person name="Serrano A."/>
            <person name="Linde D."/>
            <person name="Babiker R."/>
            <person name="Drula E."/>
            <person name="Ayuso-Fernandez I."/>
            <person name="Pacheco R."/>
            <person name="Padilla G."/>
            <person name="Ferreira P."/>
            <person name="Barriuso J."/>
            <person name="Kellner H."/>
            <person name="Castanera R."/>
            <person name="Alfaro M."/>
            <person name="Ramirez L."/>
            <person name="Pisabarro A.G."/>
            <person name="Kuo A."/>
            <person name="Tritt A."/>
            <person name="Lipzen A."/>
            <person name="He G."/>
            <person name="Yan M."/>
            <person name="Ng V."/>
            <person name="Cullen D."/>
            <person name="Martin F."/>
            <person name="Rosso M.-N."/>
            <person name="Henrissat B."/>
            <person name="Hibbett D."/>
            <person name="Martinez A.T."/>
            <person name="Grigoriev I.V."/>
        </authorList>
    </citation>
    <scope>NUCLEOTIDE SEQUENCE</scope>
    <source>
        <strain evidence="2">CBS 506.95</strain>
    </source>
</reference>